<dbReference type="Gene3D" id="3.40.50.1820">
    <property type="entry name" value="alpha/beta hydrolase"/>
    <property type="match status" value="1"/>
</dbReference>
<proteinExistence type="predicted"/>
<organism evidence="3 4">
    <name type="scientific">Aspergillus novofumigatus (strain IBT 16806)</name>
    <dbReference type="NCBI Taxonomy" id="1392255"/>
    <lineage>
        <taxon>Eukaryota</taxon>
        <taxon>Fungi</taxon>
        <taxon>Dikarya</taxon>
        <taxon>Ascomycota</taxon>
        <taxon>Pezizomycotina</taxon>
        <taxon>Eurotiomycetes</taxon>
        <taxon>Eurotiomycetidae</taxon>
        <taxon>Eurotiales</taxon>
        <taxon>Aspergillaceae</taxon>
        <taxon>Aspergillus</taxon>
        <taxon>Aspergillus subgen. Fumigati</taxon>
    </lineage>
</organism>
<dbReference type="GeneID" id="36539470"/>
<dbReference type="EMBL" id="MSZS01000007">
    <property type="protein sequence ID" value="PKX91193.1"/>
    <property type="molecule type" value="Genomic_DNA"/>
</dbReference>
<keyword evidence="1 3" id="KW-0378">Hydrolase</keyword>
<dbReference type="AlphaFoldDB" id="A0A2I1C0T4"/>
<evidence type="ECO:0000313" key="4">
    <source>
        <dbReference type="Proteomes" id="UP000234474"/>
    </source>
</evidence>
<dbReference type="InterPro" id="IPR029058">
    <property type="entry name" value="AB_hydrolase_fold"/>
</dbReference>
<evidence type="ECO:0000259" key="2">
    <source>
        <dbReference type="Pfam" id="PF07859"/>
    </source>
</evidence>
<dbReference type="SUPFAM" id="SSF53474">
    <property type="entry name" value="alpha/beta-Hydrolases"/>
    <property type="match status" value="1"/>
</dbReference>
<dbReference type="OrthoDB" id="19653at2759"/>
<name>A0A2I1C0T4_ASPN1</name>
<sequence length="625" mass="71090">MGSIETHETLAGFNLIQTHYKQIGDHAIRADFIIPQSTFTGKRPVIVRFHGGGLITGDSLLMDWFPIWLLELAKKHDAVIISPNYRLLPESTSPEIFSDIEDFWTWLHSAAVTELLATSSTPTQLDLDRILTAGDSAGGLLSICVGLAHADEIRATTATYPCVNMASEYFRTPTSSEPLPDVPASTVDEYLTQMDRSAIRSSAFLPDRFDLMVAAIYYGGLGQFYEYGAEDAPRELRYPLEWLDRPDVKIPRGGIAIMHGLQDAIVPVQHSEKFVAKAREVTKGKTGGDKIVLTLREGDHGFDVEPPDPDQEWSIFDIVDIRDRGIFDITEDDRIDEFTSEPPLRDDDMTHLLYTPLPADLPTINKDLLILMAAYYGNIERYARLRRPNTWLVGELSCVVRGIYHNTMFAKWWTLQPGREPYQIEQAINARFIMNNDLSRITPETRCLPYCIWYPSFPHVTTCKELVRRVPSMKPAVARVCILRDYSEYWDELDADPDSNLMVDARQSPNPKYLRDLEARIPERGCRDLTNRQHYCIRPHAALFEYTTTFLYHNVWDNPDVYYEAGVPYNGRFACMAHVELSVCVSEELKKTAIEHIRENGGPFCLEEYYNSLGVIRHSTGSTES</sequence>
<dbReference type="RefSeq" id="XP_024679788.1">
    <property type="nucleotide sequence ID" value="XM_024832134.1"/>
</dbReference>
<keyword evidence="4" id="KW-1185">Reference proteome</keyword>
<dbReference type="PANTHER" id="PTHR48081:SF3">
    <property type="entry name" value="ALPHA_BETA HYDROLASE FOLD-3 DOMAIN-CONTAINING PROTEIN"/>
    <property type="match status" value="1"/>
</dbReference>
<dbReference type="VEuPathDB" id="FungiDB:P174DRAFT_515109"/>
<dbReference type="STRING" id="1392255.A0A2I1C0T4"/>
<comment type="caution">
    <text evidence="3">The sequence shown here is derived from an EMBL/GenBank/DDBJ whole genome shotgun (WGS) entry which is preliminary data.</text>
</comment>
<dbReference type="PANTHER" id="PTHR48081">
    <property type="entry name" value="AB HYDROLASE SUPERFAMILY PROTEIN C4A8.06C"/>
    <property type="match status" value="1"/>
</dbReference>
<dbReference type="OMA" id="YSEYWDE"/>
<feature type="domain" description="Alpha/beta hydrolase fold-3" evidence="2">
    <location>
        <begin position="46"/>
        <end position="171"/>
    </location>
</feature>
<accession>A0A2I1C0T4</accession>
<dbReference type="Proteomes" id="UP000234474">
    <property type="component" value="Unassembled WGS sequence"/>
</dbReference>
<protein>
    <submittedName>
        <fullName evidence="3">Alpha/beta-hydrolase</fullName>
    </submittedName>
</protein>
<evidence type="ECO:0000256" key="1">
    <source>
        <dbReference type="ARBA" id="ARBA00022801"/>
    </source>
</evidence>
<dbReference type="GO" id="GO:0016787">
    <property type="term" value="F:hydrolase activity"/>
    <property type="evidence" value="ECO:0007669"/>
    <property type="project" value="UniProtKB-KW"/>
</dbReference>
<dbReference type="InterPro" id="IPR050300">
    <property type="entry name" value="GDXG_lipolytic_enzyme"/>
</dbReference>
<evidence type="ECO:0000313" key="3">
    <source>
        <dbReference type="EMBL" id="PKX91193.1"/>
    </source>
</evidence>
<dbReference type="InterPro" id="IPR013094">
    <property type="entry name" value="AB_hydrolase_3"/>
</dbReference>
<reference evidence="4" key="1">
    <citation type="journal article" date="2018" name="Proc. Natl. Acad. Sci. U.S.A.">
        <title>Linking secondary metabolites to gene clusters through genome sequencing of six diverse Aspergillus species.</title>
        <authorList>
            <person name="Kaerboelling I."/>
            <person name="Vesth T.C."/>
            <person name="Frisvad J.C."/>
            <person name="Nybo J.L."/>
            <person name="Theobald S."/>
            <person name="Kuo A."/>
            <person name="Bowyer P."/>
            <person name="Matsuda Y."/>
            <person name="Mondo S."/>
            <person name="Lyhne E.K."/>
            <person name="Kogle M.E."/>
            <person name="Clum A."/>
            <person name="Lipzen A."/>
            <person name="Salamov A."/>
            <person name="Ngan C.Y."/>
            <person name="Daum C."/>
            <person name="Chiniquy J."/>
            <person name="Barry K."/>
            <person name="LaButti K."/>
            <person name="Haridas S."/>
            <person name="Simmons B.A."/>
            <person name="Magnuson J.K."/>
            <person name="Mortensen U.H."/>
            <person name="Larsen T.O."/>
            <person name="Grigoriev I.V."/>
            <person name="Baker S.E."/>
            <person name="Andersen M.R."/>
        </authorList>
    </citation>
    <scope>NUCLEOTIDE SEQUENCE [LARGE SCALE GENOMIC DNA]</scope>
    <source>
        <strain evidence="4">IBT 16806</strain>
    </source>
</reference>
<gene>
    <name evidence="3" type="ORF">P174DRAFT_515109</name>
</gene>
<dbReference type="Pfam" id="PF07859">
    <property type="entry name" value="Abhydrolase_3"/>
    <property type="match status" value="1"/>
</dbReference>